<accession>A0A432ZKE2</accession>
<evidence type="ECO:0000256" key="4">
    <source>
        <dbReference type="ARBA" id="ARBA00022989"/>
    </source>
</evidence>
<keyword evidence="3 9" id="KW-0812">Transmembrane</keyword>
<name>A0A432ZKE2_9GAMM</name>
<keyword evidence="2" id="KW-1003">Cell membrane</keyword>
<keyword evidence="6" id="KW-0143">Chaperone</keyword>
<dbReference type="Gene3D" id="1.25.40.10">
    <property type="entry name" value="Tetratricopeptide repeat domain"/>
    <property type="match status" value="1"/>
</dbReference>
<keyword evidence="5 9" id="KW-0472">Membrane</keyword>
<comment type="similarity">
    <text evidence="7">Belongs to the YfgM family.</text>
</comment>
<dbReference type="PANTHER" id="PTHR38035:SF1">
    <property type="entry name" value="ANCILLARY SECYEG TRANSLOCON SUBUNIT"/>
    <property type="match status" value="1"/>
</dbReference>
<dbReference type="EMBL" id="PIQG01000002">
    <property type="protein sequence ID" value="RUO78441.1"/>
    <property type="molecule type" value="Genomic_DNA"/>
</dbReference>
<gene>
    <name evidence="11" type="ORF">CWI83_05285</name>
</gene>
<evidence type="ECO:0000256" key="5">
    <source>
        <dbReference type="ARBA" id="ARBA00023136"/>
    </source>
</evidence>
<dbReference type="InterPro" id="IPR011990">
    <property type="entry name" value="TPR-like_helical_dom_sf"/>
</dbReference>
<dbReference type="OrthoDB" id="9789675at2"/>
<protein>
    <recommendedName>
        <fullName evidence="8">Ancillary SecYEG translocon subunit</fullName>
    </recommendedName>
</protein>
<dbReference type="InterPro" id="IPR018704">
    <property type="entry name" value="SecYEG/CpoB_TPR"/>
</dbReference>
<dbReference type="SUPFAM" id="SSF48452">
    <property type="entry name" value="TPR-like"/>
    <property type="match status" value="1"/>
</dbReference>
<evidence type="ECO:0000256" key="8">
    <source>
        <dbReference type="ARBA" id="ARBA00024235"/>
    </source>
</evidence>
<evidence type="ECO:0000256" key="6">
    <source>
        <dbReference type="ARBA" id="ARBA00023186"/>
    </source>
</evidence>
<feature type="domain" description="Ancillary SecYEG translocon subunit/Cell division coordinator CpoB TPR" evidence="10">
    <location>
        <begin position="12"/>
        <end position="200"/>
    </location>
</feature>
<dbReference type="Proteomes" id="UP000288279">
    <property type="component" value="Unassembled WGS sequence"/>
</dbReference>
<evidence type="ECO:0000256" key="9">
    <source>
        <dbReference type="SAM" id="Phobius"/>
    </source>
</evidence>
<evidence type="ECO:0000259" key="10">
    <source>
        <dbReference type="Pfam" id="PF09976"/>
    </source>
</evidence>
<proteinExistence type="inferred from homology"/>
<evidence type="ECO:0000256" key="2">
    <source>
        <dbReference type="ARBA" id="ARBA00022475"/>
    </source>
</evidence>
<organism evidence="11 12">
    <name type="scientific">Pseudidiomarina taiwanensis</name>
    <dbReference type="NCBI Taxonomy" id="337250"/>
    <lineage>
        <taxon>Bacteria</taxon>
        <taxon>Pseudomonadati</taxon>
        <taxon>Pseudomonadota</taxon>
        <taxon>Gammaproteobacteria</taxon>
        <taxon>Alteromonadales</taxon>
        <taxon>Idiomarinaceae</taxon>
        <taxon>Pseudidiomarina</taxon>
    </lineage>
</organism>
<evidence type="ECO:0000256" key="3">
    <source>
        <dbReference type="ARBA" id="ARBA00022692"/>
    </source>
</evidence>
<sequence length="204" mass="21774">METEEQQVEQIKAWWAEHGRGIIAGLVIGFALFYGWQYYDNSVRAGQEAQAEQYAAIIAELEQDAEAASGSAQTFIAENGDAIMGQLAAFELARAAIQNDDLAQAASLYQGVREQAEGSVKGVAAVREARVRLAQQDFSGALDALTVASTVAGFEGMSHELRGDVLQAQGDLAGARSAYQAAIDTVEYQSQLAEIKLKSIPADS</sequence>
<keyword evidence="4 9" id="KW-1133">Transmembrane helix</keyword>
<reference evidence="11 12" key="1">
    <citation type="journal article" date="2011" name="Front. Microbiol.">
        <title>Genomic signatures of strain selection and enhancement in Bacillus atrophaeus var. globigii, a historical biowarfare simulant.</title>
        <authorList>
            <person name="Gibbons H.S."/>
            <person name="Broomall S.M."/>
            <person name="McNew L.A."/>
            <person name="Daligault H."/>
            <person name="Chapman C."/>
            <person name="Bruce D."/>
            <person name="Karavis M."/>
            <person name="Krepps M."/>
            <person name="McGregor P.A."/>
            <person name="Hong C."/>
            <person name="Park K.H."/>
            <person name="Akmal A."/>
            <person name="Feldman A."/>
            <person name="Lin J.S."/>
            <person name="Chang W.E."/>
            <person name="Higgs B.W."/>
            <person name="Demirev P."/>
            <person name="Lindquist J."/>
            <person name="Liem A."/>
            <person name="Fochler E."/>
            <person name="Read T.D."/>
            <person name="Tapia R."/>
            <person name="Johnson S."/>
            <person name="Bishop-Lilly K.A."/>
            <person name="Detter C."/>
            <person name="Han C."/>
            <person name="Sozhamannan S."/>
            <person name="Rosenzweig C.N."/>
            <person name="Skowronski E.W."/>
        </authorList>
    </citation>
    <scope>NUCLEOTIDE SEQUENCE [LARGE SCALE GENOMIC DNA]</scope>
    <source>
        <strain evidence="11 12">PIT1</strain>
    </source>
</reference>
<comment type="caution">
    <text evidence="11">The sequence shown here is derived from an EMBL/GenBank/DDBJ whole genome shotgun (WGS) entry which is preliminary data.</text>
</comment>
<evidence type="ECO:0000313" key="12">
    <source>
        <dbReference type="Proteomes" id="UP000288279"/>
    </source>
</evidence>
<keyword evidence="12" id="KW-1185">Reference proteome</keyword>
<evidence type="ECO:0000313" key="11">
    <source>
        <dbReference type="EMBL" id="RUO78441.1"/>
    </source>
</evidence>
<dbReference type="GO" id="GO:0044877">
    <property type="term" value="F:protein-containing complex binding"/>
    <property type="evidence" value="ECO:0007669"/>
    <property type="project" value="InterPro"/>
</dbReference>
<dbReference type="GO" id="GO:0005886">
    <property type="term" value="C:plasma membrane"/>
    <property type="evidence" value="ECO:0007669"/>
    <property type="project" value="UniProtKB-SubCell"/>
</dbReference>
<feature type="transmembrane region" description="Helical" evidence="9">
    <location>
        <begin position="21"/>
        <end position="39"/>
    </location>
</feature>
<evidence type="ECO:0000256" key="1">
    <source>
        <dbReference type="ARBA" id="ARBA00004401"/>
    </source>
</evidence>
<dbReference type="RefSeq" id="WP_126826738.1">
    <property type="nucleotide sequence ID" value="NZ_PIQG01000002.1"/>
</dbReference>
<dbReference type="InterPro" id="IPR026039">
    <property type="entry name" value="YfgM"/>
</dbReference>
<evidence type="ECO:0000256" key="7">
    <source>
        <dbReference type="ARBA" id="ARBA00024197"/>
    </source>
</evidence>
<dbReference type="Pfam" id="PF09976">
    <property type="entry name" value="TPR_21"/>
    <property type="match status" value="1"/>
</dbReference>
<dbReference type="PANTHER" id="PTHR38035">
    <property type="entry name" value="UPF0070 PROTEIN YFGM"/>
    <property type="match status" value="1"/>
</dbReference>
<comment type="subcellular location">
    <subcellularLocation>
        <location evidence="1">Cell membrane</location>
        <topology evidence="1">Single-pass type II membrane protein</topology>
    </subcellularLocation>
</comment>
<dbReference type="AlphaFoldDB" id="A0A432ZKE2"/>